<proteinExistence type="predicted"/>
<name>A0ACC0A9N8_CATRO</name>
<reference evidence="2" key="1">
    <citation type="journal article" date="2023" name="Nat. Plants">
        <title>Single-cell RNA sequencing provides a high-resolution roadmap for understanding the multicellular compartmentation of specialized metabolism.</title>
        <authorList>
            <person name="Sun S."/>
            <person name="Shen X."/>
            <person name="Li Y."/>
            <person name="Li Y."/>
            <person name="Wang S."/>
            <person name="Li R."/>
            <person name="Zhang H."/>
            <person name="Shen G."/>
            <person name="Guo B."/>
            <person name="Wei J."/>
            <person name="Xu J."/>
            <person name="St-Pierre B."/>
            <person name="Chen S."/>
            <person name="Sun C."/>
        </authorList>
    </citation>
    <scope>NUCLEOTIDE SEQUENCE [LARGE SCALE GENOMIC DNA]</scope>
</reference>
<organism evidence="1 2">
    <name type="scientific">Catharanthus roseus</name>
    <name type="common">Madagascar periwinkle</name>
    <name type="synonym">Vinca rosea</name>
    <dbReference type="NCBI Taxonomy" id="4058"/>
    <lineage>
        <taxon>Eukaryota</taxon>
        <taxon>Viridiplantae</taxon>
        <taxon>Streptophyta</taxon>
        <taxon>Embryophyta</taxon>
        <taxon>Tracheophyta</taxon>
        <taxon>Spermatophyta</taxon>
        <taxon>Magnoliopsida</taxon>
        <taxon>eudicotyledons</taxon>
        <taxon>Gunneridae</taxon>
        <taxon>Pentapetalae</taxon>
        <taxon>asterids</taxon>
        <taxon>lamiids</taxon>
        <taxon>Gentianales</taxon>
        <taxon>Apocynaceae</taxon>
        <taxon>Rauvolfioideae</taxon>
        <taxon>Vinceae</taxon>
        <taxon>Catharanthinae</taxon>
        <taxon>Catharanthus</taxon>
    </lineage>
</organism>
<keyword evidence="2" id="KW-1185">Reference proteome</keyword>
<evidence type="ECO:0000313" key="1">
    <source>
        <dbReference type="EMBL" id="KAI5656206.1"/>
    </source>
</evidence>
<dbReference type="EMBL" id="CM044706">
    <property type="protein sequence ID" value="KAI5656206.1"/>
    <property type="molecule type" value="Genomic_DNA"/>
</dbReference>
<sequence length="98" mass="11647">MAIRNNYVRTISHDGKYEMSMDEFKKWLKRFDTDKDGRISKEELREAIRAGGVWFSRFRCRKGFKVADKNANGFIDDNEIKFLTDFALKHFGVRIVTY</sequence>
<evidence type="ECO:0000313" key="2">
    <source>
        <dbReference type="Proteomes" id="UP001060085"/>
    </source>
</evidence>
<dbReference type="Proteomes" id="UP001060085">
    <property type="component" value="Linkage Group LG06"/>
</dbReference>
<gene>
    <name evidence="1" type="ORF">M9H77_24999</name>
</gene>
<protein>
    <submittedName>
        <fullName evidence="1">Uncharacterized protein</fullName>
    </submittedName>
</protein>
<accession>A0ACC0A9N8</accession>
<comment type="caution">
    <text evidence="1">The sequence shown here is derived from an EMBL/GenBank/DDBJ whole genome shotgun (WGS) entry which is preliminary data.</text>
</comment>